<comment type="caution">
    <text evidence="3">The sequence shown here is derived from an EMBL/GenBank/DDBJ whole genome shotgun (WGS) entry which is preliminary data.</text>
</comment>
<organism evidence="3 4">
    <name type="scientific">Takifugu bimaculatus</name>
    <dbReference type="NCBI Taxonomy" id="433685"/>
    <lineage>
        <taxon>Eukaryota</taxon>
        <taxon>Metazoa</taxon>
        <taxon>Chordata</taxon>
        <taxon>Craniata</taxon>
        <taxon>Vertebrata</taxon>
        <taxon>Euteleostomi</taxon>
        <taxon>Actinopterygii</taxon>
        <taxon>Neopterygii</taxon>
        <taxon>Teleostei</taxon>
        <taxon>Neoteleostei</taxon>
        <taxon>Acanthomorphata</taxon>
        <taxon>Eupercaria</taxon>
        <taxon>Tetraodontiformes</taxon>
        <taxon>Tetradontoidea</taxon>
        <taxon>Tetraodontidae</taxon>
        <taxon>Takifugu</taxon>
    </lineage>
</organism>
<dbReference type="EMBL" id="SWLE01000007">
    <property type="protein sequence ID" value="TNM98130.1"/>
    <property type="molecule type" value="Genomic_DNA"/>
</dbReference>
<feature type="compositionally biased region" description="Acidic residues" evidence="1">
    <location>
        <begin position="184"/>
        <end position="194"/>
    </location>
</feature>
<feature type="compositionally biased region" description="Polar residues" evidence="1">
    <location>
        <begin position="319"/>
        <end position="330"/>
    </location>
</feature>
<evidence type="ECO:0000256" key="2">
    <source>
        <dbReference type="SAM" id="SignalP"/>
    </source>
</evidence>
<evidence type="ECO:0008006" key="5">
    <source>
        <dbReference type="Google" id="ProtNLM"/>
    </source>
</evidence>
<feature type="chain" id="PRO_5021230838" description="LisH domain-containing protein" evidence="2">
    <location>
        <begin position="26"/>
        <end position="780"/>
    </location>
</feature>
<gene>
    <name evidence="3" type="ORF">fugu_014376</name>
</gene>
<evidence type="ECO:0000256" key="1">
    <source>
        <dbReference type="SAM" id="MobiDB-lite"/>
    </source>
</evidence>
<feature type="compositionally biased region" description="Basic and acidic residues" evidence="1">
    <location>
        <begin position="392"/>
        <end position="402"/>
    </location>
</feature>
<feature type="compositionally biased region" description="Basic residues" evidence="1">
    <location>
        <begin position="515"/>
        <end position="524"/>
    </location>
</feature>
<sequence length="780" mass="86620">MRSHGTTNGCIYWLFRSLFVFLSQYKKIHVISQKNAPERENTPSMFDFRGVLLADGNISEQDSISHDAVRGGRRRSRWVWRVSRGVNNNIPAVIRILPRQPLQSDEMSPDEDALLLLLIYEHLKLHGHAKAAEVLEDHVKQVEAPHLRLNLQDIYTAWAKLCALAQTTKQEMEDGASLRKSEEAEAASSEDDSGLDVKASNTTEEENDKTPDPETQQLKPPDGPNASEDGSGSEHLDGQSAATGTSREAPDGPEGSGSEEDLPDAGTSSQVDPGAADGLSAPDLTGSVGVERSDDADEPQQETDAAAEVRGETAALEQTDVSQSKATSTCAEEEESPAEDLGQIPLTTPEPVPQETPPPTESEDPEKDEKMEEPQTERSEVADLTVQPDSEGETKTSPKSDDLSLTDLVSEEPPTAGAEERVHPGVSIVLNIEKDEMDEQEVTEALPAEAAESCEDVETPRRKKKKKNKKDSDPSSTNVFILEVSRDSSISSKKKKDKERVGEVEEQQEEVVVEKKRKKSKKRKIEQDEVQENLAETPVTSLDMRSKKKKTEVSEEQPEEAEMSGSPAEAPQKKRRRNRKRKKKQGGLEVVQSEEPPAEGDIDPEKELTDGDAPQLPSIPKKRRFTKRLNSMKQQRLLYQQKSSKTSGHKKKQKLIQEDTPRPDAAQDQEKTSKKKKKPSKQQEENSSKENLPPKKKKKKLLPSEDDSGVMSEQTCEILPEKKRKKKKKIKAKEDEIKPSSDVPAEKKKKNRSKEAEEAAEELAPPTSTKKKSRKKITSH</sequence>
<feature type="compositionally biased region" description="Basic residues" evidence="1">
    <location>
        <begin position="769"/>
        <end position="780"/>
    </location>
</feature>
<protein>
    <recommendedName>
        <fullName evidence="5">LisH domain-containing protein</fullName>
    </recommendedName>
</protein>
<accession>A0A4Z2C358</accession>
<evidence type="ECO:0000313" key="4">
    <source>
        <dbReference type="Proteomes" id="UP000516260"/>
    </source>
</evidence>
<evidence type="ECO:0000313" key="3">
    <source>
        <dbReference type="EMBL" id="TNM98130.1"/>
    </source>
</evidence>
<keyword evidence="2" id="KW-0732">Signal</keyword>
<reference evidence="3 4" key="1">
    <citation type="submission" date="2019-04" db="EMBL/GenBank/DDBJ databases">
        <title>The sequence and de novo assembly of Takifugu bimaculatus genome using PacBio and Hi-C technologies.</title>
        <authorList>
            <person name="Xu P."/>
            <person name="Liu B."/>
            <person name="Zhou Z."/>
        </authorList>
    </citation>
    <scope>NUCLEOTIDE SEQUENCE [LARGE SCALE GENOMIC DNA]</scope>
    <source>
        <strain evidence="3">TB-2018</strain>
        <tissue evidence="3">Muscle</tissue>
    </source>
</reference>
<proteinExistence type="predicted"/>
<feature type="region of interest" description="Disordered" evidence="1">
    <location>
        <begin position="173"/>
        <end position="780"/>
    </location>
</feature>
<dbReference type="Proteomes" id="UP000516260">
    <property type="component" value="Chromosome 15"/>
</dbReference>
<feature type="compositionally biased region" description="Basic residues" evidence="1">
    <location>
        <begin position="573"/>
        <end position="585"/>
    </location>
</feature>
<feature type="compositionally biased region" description="Basic and acidic residues" evidence="1">
    <location>
        <begin position="367"/>
        <end position="381"/>
    </location>
</feature>
<feature type="compositionally biased region" description="Pro residues" evidence="1">
    <location>
        <begin position="348"/>
        <end position="360"/>
    </location>
</feature>
<dbReference type="AlphaFoldDB" id="A0A4Z2C358"/>
<feature type="compositionally biased region" description="Basic residues" evidence="1">
    <location>
        <begin position="722"/>
        <end position="731"/>
    </location>
</feature>
<feature type="compositionally biased region" description="Basic and acidic residues" evidence="1">
    <location>
        <begin position="173"/>
        <end position="183"/>
    </location>
</feature>
<keyword evidence="4" id="KW-1185">Reference proteome</keyword>
<feature type="signal peptide" evidence="2">
    <location>
        <begin position="1"/>
        <end position="25"/>
    </location>
</feature>
<feature type="compositionally biased region" description="Polar residues" evidence="1">
    <location>
        <begin position="628"/>
        <end position="646"/>
    </location>
</feature>
<name>A0A4Z2C358_9TELE</name>